<dbReference type="FunFam" id="3.40.50.300:FF:000398">
    <property type="entry name" value="Type IV pilus assembly ATPase PilB"/>
    <property type="match status" value="1"/>
</dbReference>
<organism evidence="10 11">
    <name type="scientific">Anaeromonas frigoriresistens</name>
    <dbReference type="NCBI Taxonomy" id="2683708"/>
    <lineage>
        <taxon>Bacteria</taxon>
        <taxon>Bacillati</taxon>
        <taxon>Bacillota</taxon>
        <taxon>Tissierellia</taxon>
        <taxon>Tissierellales</taxon>
        <taxon>Thermohalobacteraceae</taxon>
        <taxon>Anaeromonas</taxon>
    </lineage>
</organism>
<evidence type="ECO:0000313" key="11">
    <source>
        <dbReference type="Proteomes" id="UP000724672"/>
    </source>
</evidence>
<proteinExistence type="inferred from homology"/>
<feature type="domain" description="Bacterial type II secretion system protein E" evidence="9">
    <location>
        <begin position="379"/>
        <end position="393"/>
    </location>
</feature>
<evidence type="ECO:0000256" key="8">
    <source>
        <dbReference type="ARBA" id="ARBA00034006"/>
    </source>
</evidence>
<evidence type="ECO:0000256" key="1">
    <source>
        <dbReference type="ARBA" id="ARBA00006611"/>
    </source>
</evidence>
<dbReference type="EC" id="7.4.2.8" evidence="7"/>
<dbReference type="InterPro" id="IPR013369">
    <property type="entry name" value="T2SS_GspE"/>
</dbReference>
<evidence type="ECO:0000256" key="5">
    <source>
        <dbReference type="ARBA" id="ARBA00022927"/>
    </source>
</evidence>
<comment type="similarity">
    <text evidence="1">Belongs to the GSP E family.</text>
</comment>
<dbReference type="PROSITE" id="PS00662">
    <property type="entry name" value="T2SP_E"/>
    <property type="match status" value="1"/>
</dbReference>
<dbReference type="GO" id="GO:0005524">
    <property type="term" value="F:ATP binding"/>
    <property type="evidence" value="ECO:0007669"/>
    <property type="project" value="UniProtKB-KW"/>
</dbReference>
<dbReference type="Proteomes" id="UP000724672">
    <property type="component" value="Unassembled WGS sequence"/>
</dbReference>
<dbReference type="InterPro" id="IPR037257">
    <property type="entry name" value="T2SS_E_N_sf"/>
</dbReference>
<dbReference type="InterPro" id="IPR003593">
    <property type="entry name" value="AAA+_ATPase"/>
</dbReference>
<sequence length="559" mass="62481">MSKSIKRLGDLLVSVNKITEEQLSEALKIQKSSGKKLGEILVDNGYVTEADIIEVLEFQMGIPHVDLQKYFIEPEVVNLISETIARKYVLIPIKKDRGKLVVAMSDPLNLFAIDDVKISSGLDVEPVISTKQNIITSIEQYYGKKSAEKAIEDLKEQYDIDNLPDLDDEMLNEINNAPVVRLVNSFIKQAITSKASDIHIEPFENRVRIRFRIDGTLQEIMSPSKNTHSAIITRIKIMAKMNIAERRIPQDGRVELNIDGREVDLRVSSLPTVFGEKIVIRLLDRSNVILSKTELGFTEDNLSRFDSLLSKPNGIILVTGPTGSGKTTTLYTALKELNNIGKNIITLEDPVEYRLDGINQVQINPKAGLTFSAGLRSILRQDPDIIMIGEIRDEETARLAVRASITGHLVISTMHTNDAPSTVSRLVDMGIEPYLVSSSVIGVLAQRLVRRICDNCKIHYTITEEEKEILNTAEDISLHKGKGCNKCYQSGYKGRIAIHEILDVDKDIRISINNNDSIDEIRDRAKSNGMTSLWSNNKSLVVKGITSIDELLKVTYTTE</sequence>
<keyword evidence="4" id="KW-0067">ATP-binding</keyword>
<evidence type="ECO:0000259" key="9">
    <source>
        <dbReference type="PROSITE" id="PS00662"/>
    </source>
</evidence>
<gene>
    <name evidence="10" type="primary">gspE</name>
    <name evidence="10" type="ORF">GOQ27_16175</name>
</gene>
<comment type="caution">
    <text evidence="10">The sequence shown here is derived from an EMBL/GenBank/DDBJ whole genome shotgun (WGS) entry which is preliminary data.</text>
</comment>
<dbReference type="SUPFAM" id="SSF52540">
    <property type="entry name" value="P-loop containing nucleoside triphosphate hydrolases"/>
    <property type="match status" value="1"/>
</dbReference>
<dbReference type="Gene3D" id="3.40.50.300">
    <property type="entry name" value="P-loop containing nucleotide triphosphate hydrolases"/>
    <property type="match status" value="1"/>
</dbReference>
<dbReference type="InterPro" id="IPR001482">
    <property type="entry name" value="T2SS/T4SS_dom"/>
</dbReference>
<dbReference type="FunFam" id="3.30.450.90:FF:000001">
    <property type="entry name" value="Type II secretion system ATPase GspE"/>
    <property type="match status" value="1"/>
</dbReference>
<dbReference type="GO" id="GO:0015627">
    <property type="term" value="C:type II protein secretion system complex"/>
    <property type="evidence" value="ECO:0007669"/>
    <property type="project" value="InterPro"/>
</dbReference>
<dbReference type="PANTHER" id="PTHR30258">
    <property type="entry name" value="TYPE II SECRETION SYSTEM PROTEIN GSPE-RELATED"/>
    <property type="match status" value="1"/>
</dbReference>
<dbReference type="Pfam" id="PF00437">
    <property type="entry name" value="T2SSE"/>
    <property type="match status" value="1"/>
</dbReference>
<dbReference type="InterPro" id="IPR007831">
    <property type="entry name" value="T2SS_GspE_N"/>
</dbReference>
<dbReference type="CDD" id="cd01129">
    <property type="entry name" value="PulE-GspE-like"/>
    <property type="match status" value="1"/>
</dbReference>
<keyword evidence="6" id="KW-1278">Translocase</keyword>
<evidence type="ECO:0000256" key="3">
    <source>
        <dbReference type="ARBA" id="ARBA00022741"/>
    </source>
</evidence>
<evidence type="ECO:0000313" key="10">
    <source>
        <dbReference type="EMBL" id="MBS4540015.1"/>
    </source>
</evidence>
<dbReference type="SUPFAM" id="SSF160246">
    <property type="entry name" value="EspE N-terminal domain-like"/>
    <property type="match status" value="1"/>
</dbReference>
<protein>
    <recommendedName>
        <fullName evidence="7">protein-secreting ATPase</fullName>
        <ecNumber evidence="7">7.4.2.8</ecNumber>
    </recommendedName>
</protein>
<dbReference type="AlphaFoldDB" id="A0A942UXP3"/>
<comment type="catalytic activity">
    <reaction evidence="8">
        <text>ATP + H2O + cellular proteinSide 1 = ADP + phosphate + cellular proteinSide 2.</text>
        <dbReference type="EC" id="7.4.2.8"/>
    </reaction>
</comment>
<keyword evidence="2" id="KW-0813">Transport</keyword>
<dbReference type="EMBL" id="WSFT01000053">
    <property type="protein sequence ID" value="MBS4540015.1"/>
    <property type="molecule type" value="Genomic_DNA"/>
</dbReference>
<dbReference type="GO" id="GO:0005886">
    <property type="term" value="C:plasma membrane"/>
    <property type="evidence" value="ECO:0007669"/>
    <property type="project" value="TreeGrafter"/>
</dbReference>
<dbReference type="NCBIfam" id="TIGR02533">
    <property type="entry name" value="type_II_gspE"/>
    <property type="match status" value="1"/>
</dbReference>
<evidence type="ECO:0000256" key="4">
    <source>
        <dbReference type="ARBA" id="ARBA00022840"/>
    </source>
</evidence>
<evidence type="ECO:0000256" key="2">
    <source>
        <dbReference type="ARBA" id="ARBA00022448"/>
    </source>
</evidence>
<evidence type="ECO:0000256" key="6">
    <source>
        <dbReference type="ARBA" id="ARBA00022967"/>
    </source>
</evidence>
<dbReference type="Pfam" id="PF05157">
    <property type="entry name" value="MshEN"/>
    <property type="match status" value="1"/>
</dbReference>
<accession>A0A942UXP3</accession>
<keyword evidence="11" id="KW-1185">Reference proteome</keyword>
<dbReference type="Gene3D" id="3.30.300.160">
    <property type="entry name" value="Type II secretion system, protein E, N-terminal domain"/>
    <property type="match status" value="1"/>
</dbReference>
<evidence type="ECO:0000256" key="7">
    <source>
        <dbReference type="ARBA" id="ARBA00024382"/>
    </source>
</evidence>
<dbReference type="PANTHER" id="PTHR30258:SF1">
    <property type="entry name" value="PROTEIN TRANSPORT PROTEIN HOFB HOMOLOG"/>
    <property type="match status" value="1"/>
</dbReference>
<dbReference type="SMART" id="SM00382">
    <property type="entry name" value="AAA"/>
    <property type="match status" value="1"/>
</dbReference>
<keyword evidence="3" id="KW-0547">Nucleotide-binding</keyword>
<dbReference type="GO" id="GO:0015628">
    <property type="term" value="P:protein secretion by the type II secretion system"/>
    <property type="evidence" value="ECO:0007669"/>
    <property type="project" value="InterPro"/>
</dbReference>
<dbReference type="FunFam" id="3.30.300.160:FF:000002">
    <property type="entry name" value="Type II secretion system protein E"/>
    <property type="match status" value="1"/>
</dbReference>
<dbReference type="RefSeq" id="WP_203367913.1">
    <property type="nucleotide sequence ID" value="NZ_WSFT01000053.1"/>
</dbReference>
<keyword evidence="5" id="KW-0653">Protein transport</keyword>
<dbReference type="InterPro" id="IPR027417">
    <property type="entry name" value="P-loop_NTPase"/>
</dbReference>
<dbReference type="GO" id="GO:0008564">
    <property type="term" value="F:protein-exporting ATPase activity"/>
    <property type="evidence" value="ECO:0007669"/>
    <property type="project" value="UniProtKB-EC"/>
</dbReference>
<dbReference type="Gene3D" id="3.30.450.90">
    <property type="match status" value="1"/>
</dbReference>
<dbReference type="GO" id="GO:0016887">
    <property type="term" value="F:ATP hydrolysis activity"/>
    <property type="evidence" value="ECO:0007669"/>
    <property type="project" value="TreeGrafter"/>
</dbReference>
<name>A0A942UXP3_9FIRM</name>
<reference evidence="10" key="1">
    <citation type="submission" date="2019-12" db="EMBL/GenBank/DDBJ databases">
        <title>Clostridiaceae gen. nov. sp. nov., isolated from sediment in Xinjiang, China.</title>
        <authorList>
            <person name="Zhang R."/>
        </authorList>
    </citation>
    <scope>NUCLEOTIDE SEQUENCE</scope>
    <source>
        <strain evidence="10">D2Q-11</strain>
    </source>
</reference>